<feature type="region of interest" description="Disordered" evidence="1">
    <location>
        <begin position="12"/>
        <end position="59"/>
    </location>
</feature>
<sequence>MAAAALLAGCGDGGGLGPIGKQGIPTTAAGTPGGDGKSPVPDGTSTPSGKTSTDKPLIGESRLESALLTADELGPGWTAKRAPRATSAAPADDPFEKAIMAQCAPTAESRDDPVPPRWFTYYYKAPPGMRDTSLYQELEVSVQQDSTENTRQAFLMIRRVPSECQEVKVDDPEGDWTVTYLLDPAPKLGDEAVAMTTASARGGNANQSKQVSVRLGNVIIRIGGNAALVDRYAPYFVDKMKAEVAKG</sequence>
<accession>A0AA41Q6A8</accession>
<evidence type="ECO:0000313" key="3">
    <source>
        <dbReference type="Proteomes" id="UP001165378"/>
    </source>
</evidence>
<name>A0AA41Q6A8_9ACTN</name>
<dbReference type="RefSeq" id="WP_235056779.1">
    <property type="nucleotide sequence ID" value="NZ_JAKFHA010000029.1"/>
</dbReference>
<gene>
    <name evidence="2" type="ORF">LZ495_33265</name>
</gene>
<evidence type="ECO:0000313" key="2">
    <source>
        <dbReference type="EMBL" id="MCF2532061.1"/>
    </source>
</evidence>
<comment type="caution">
    <text evidence="2">The sequence shown here is derived from an EMBL/GenBank/DDBJ whole genome shotgun (WGS) entry which is preliminary data.</text>
</comment>
<dbReference type="EMBL" id="JAKFHA010000029">
    <property type="protein sequence ID" value="MCF2532061.1"/>
    <property type="molecule type" value="Genomic_DNA"/>
</dbReference>
<keyword evidence="3" id="KW-1185">Reference proteome</keyword>
<feature type="region of interest" description="Disordered" evidence="1">
    <location>
        <begin position="74"/>
        <end position="93"/>
    </location>
</feature>
<evidence type="ECO:0008006" key="4">
    <source>
        <dbReference type="Google" id="ProtNLM"/>
    </source>
</evidence>
<evidence type="ECO:0000256" key="1">
    <source>
        <dbReference type="SAM" id="MobiDB-lite"/>
    </source>
</evidence>
<protein>
    <recommendedName>
        <fullName evidence="4">PknH-like extracellular domain-containing protein</fullName>
    </recommendedName>
</protein>
<reference evidence="2" key="1">
    <citation type="submission" date="2022-01" db="EMBL/GenBank/DDBJ databases">
        <title>Genome-Based Taxonomic Classification of the Phylum Actinobacteria.</title>
        <authorList>
            <person name="Gao Y."/>
        </authorList>
    </citation>
    <scope>NUCLEOTIDE SEQUENCE</scope>
    <source>
        <strain evidence="2">KLBMP 8922</strain>
    </source>
</reference>
<dbReference type="Proteomes" id="UP001165378">
    <property type="component" value="Unassembled WGS sequence"/>
</dbReference>
<dbReference type="AlphaFoldDB" id="A0AA41Q6A8"/>
<organism evidence="2 3">
    <name type="scientific">Yinghuangia soli</name>
    <dbReference type="NCBI Taxonomy" id="2908204"/>
    <lineage>
        <taxon>Bacteria</taxon>
        <taxon>Bacillati</taxon>
        <taxon>Actinomycetota</taxon>
        <taxon>Actinomycetes</taxon>
        <taxon>Kitasatosporales</taxon>
        <taxon>Streptomycetaceae</taxon>
        <taxon>Yinghuangia</taxon>
    </lineage>
</organism>
<proteinExistence type="predicted"/>